<feature type="domain" description="Fe2OG dioxygenase" evidence="2">
    <location>
        <begin position="135"/>
        <end position="242"/>
    </location>
</feature>
<dbReference type="InterPro" id="IPR005123">
    <property type="entry name" value="Oxoglu/Fe-dep_dioxygenase_dom"/>
</dbReference>
<gene>
    <name evidence="3" type="ORF">FGK63_00170</name>
</gene>
<accession>A0ABY2X4M9</accession>
<keyword evidence="1" id="KW-0479">Metal-binding</keyword>
<keyword evidence="1" id="KW-0408">Iron</keyword>
<organism evidence="3 4">
    <name type="scientific">Ruegeria sediminis</name>
    <dbReference type="NCBI Taxonomy" id="2583820"/>
    <lineage>
        <taxon>Bacteria</taxon>
        <taxon>Pseudomonadati</taxon>
        <taxon>Pseudomonadota</taxon>
        <taxon>Alphaproteobacteria</taxon>
        <taxon>Rhodobacterales</taxon>
        <taxon>Roseobacteraceae</taxon>
        <taxon>Ruegeria</taxon>
    </lineage>
</organism>
<reference evidence="3 4" key="1">
    <citation type="submission" date="2019-05" db="EMBL/GenBank/DDBJ databases">
        <title>Ruegeria sp. nov., isolated from tidal flat.</title>
        <authorList>
            <person name="Kim W."/>
        </authorList>
    </citation>
    <scope>NUCLEOTIDE SEQUENCE [LARGE SCALE GENOMIC DNA]</scope>
    <source>
        <strain evidence="3 4">CAU 1488</strain>
    </source>
</reference>
<protein>
    <submittedName>
        <fullName evidence="3">2OG-Fe(II) oxygenase</fullName>
    </submittedName>
</protein>
<name>A0ABY2X4M9_9RHOB</name>
<sequence>MHDILDLDRFPLHRPHDPDWRSLVDRCRADLARKGMFNLEGLMRPEVAARAVAEMEPRFAADAFLHERVHNIYFKPVEDLPAEHPALTEFRTSNRTLCADQIAGSALLRLYEWPDFVTFLAATMDKPRLHVMEDPLARVNVMSYGQGQALNWHFDRSEFTTTLLLQAPEQGGGFEYRTDLRSDDDPNYDGVARLLRGEDPASKVIALTPGTLNVFKGRNTAHRVTPVKGGRARVIAVFSYYEKPGVRFSDSELLGFYGRTS</sequence>
<dbReference type="Gene3D" id="2.60.120.620">
    <property type="entry name" value="q2cbj1_9rhob like domain"/>
    <property type="match status" value="1"/>
</dbReference>
<evidence type="ECO:0000313" key="4">
    <source>
        <dbReference type="Proteomes" id="UP001193035"/>
    </source>
</evidence>
<evidence type="ECO:0000313" key="3">
    <source>
        <dbReference type="EMBL" id="TMV10354.1"/>
    </source>
</evidence>
<dbReference type="EMBL" id="VCPD01000001">
    <property type="protein sequence ID" value="TMV10354.1"/>
    <property type="molecule type" value="Genomic_DNA"/>
</dbReference>
<dbReference type="Pfam" id="PF23169">
    <property type="entry name" value="HalD"/>
    <property type="match status" value="1"/>
</dbReference>
<dbReference type="RefSeq" id="WP_138840411.1">
    <property type="nucleotide sequence ID" value="NZ_VCPD01000001.1"/>
</dbReference>
<proteinExistence type="inferred from homology"/>
<keyword evidence="1" id="KW-0560">Oxidoreductase</keyword>
<evidence type="ECO:0000256" key="1">
    <source>
        <dbReference type="RuleBase" id="RU003682"/>
    </source>
</evidence>
<dbReference type="InterPro" id="IPR056470">
    <property type="entry name" value="BesD/HalB-like"/>
</dbReference>
<comment type="similarity">
    <text evidence="1">Belongs to the iron/ascorbate-dependent oxidoreductase family.</text>
</comment>
<dbReference type="Proteomes" id="UP001193035">
    <property type="component" value="Unassembled WGS sequence"/>
</dbReference>
<evidence type="ECO:0000259" key="2">
    <source>
        <dbReference type="PROSITE" id="PS51471"/>
    </source>
</evidence>
<dbReference type="PROSITE" id="PS51471">
    <property type="entry name" value="FE2OG_OXY"/>
    <property type="match status" value="1"/>
</dbReference>
<dbReference type="SUPFAM" id="SSF51197">
    <property type="entry name" value="Clavaminate synthase-like"/>
    <property type="match status" value="1"/>
</dbReference>
<comment type="caution">
    <text evidence="3">The sequence shown here is derived from an EMBL/GenBank/DDBJ whole genome shotgun (WGS) entry which is preliminary data.</text>
</comment>
<keyword evidence="4" id="KW-1185">Reference proteome</keyword>